<feature type="region of interest" description="Disordered" evidence="1">
    <location>
        <begin position="1"/>
        <end position="58"/>
    </location>
</feature>
<name>A0A6A2W8Z6_HIBSY</name>
<dbReference type="InterPro" id="IPR052035">
    <property type="entry name" value="ZnF_BED_domain_contain"/>
</dbReference>
<accession>A0A6A2W8Z6</accession>
<dbReference type="InterPro" id="IPR012337">
    <property type="entry name" value="RNaseH-like_sf"/>
</dbReference>
<proteinExistence type="predicted"/>
<organism evidence="2 3">
    <name type="scientific">Hibiscus syriacus</name>
    <name type="common">Rose of Sharon</name>
    <dbReference type="NCBI Taxonomy" id="106335"/>
    <lineage>
        <taxon>Eukaryota</taxon>
        <taxon>Viridiplantae</taxon>
        <taxon>Streptophyta</taxon>
        <taxon>Embryophyta</taxon>
        <taxon>Tracheophyta</taxon>
        <taxon>Spermatophyta</taxon>
        <taxon>Magnoliopsida</taxon>
        <taxon>eudicotyledons</taxon>
        <taxon>Gunneridae</taxon>
        <taxon>Pentapetalae</taxon>
        <taxon>rosids</taxon>
        <taxon>malvids</taxon>
        <taxon>Malvales</taxon>
        <taxon>Malvaceae</taxon>
        <taxon>Malvoideae</taxon>
        <taxon>Hibiscus</taxon>
    </lineage>
</organism>
<feature type="compositionally biased region" description="Basic and acidic residues" evidence="1">
    <location>
        <begin position="19"/>
        <end position="56"/>
    </location>
</feature>
<evidence type="ECO:0000313" key="2">
    <source>
        <dbReference type="EMBL" id="KAE8654273.1"/>
    </source>
</evidence>
<gene>
    <name evidence="2" type="ORF">F3Y22_tig00117056pilonHSYRG01275</name>
</gene>
<dbReference type="AlphaFoldDB" id="A0A6A2W8Z6"/>
<evidence type="ECO:0000313" key="3">
    <source>
        <dbReference type="Proteomes" id="UP000436088"/>
    </source>
</evidence>
<protein>
    <submittedName>
        <fullName evidence="2">Uncharacterized protein</fullName>
    </submittedName>
</protein>
<reference evidence="2" key="1">
    <citation type="submission" date="2019-09" db="EMBL/GenBank/DDBJ databases">
        <title>Draft genome information of white flower Hibiscus syriacus.</title>
        <authorList>
            <person name="Kim Y.-M."/>
        </authorList>
    </citation>
    <scope>NUCLEOTIDE SEQUENCE [LARGE SCALE GENOMIC DNA]</scope>
    <source>
        <strain evidence="2">YM2019G1</strain>
    </source>
</reference>
<dbReference type="SUPFAM" id="SSF53098">
    <property type="entry name" value="Ribonuclease H-like"/>
    <property type="match status" value="1"/>
</dbReference>
<dbReference type="PANTHER" id="PTHR46481:SF8">
    <property type="entry name" value="ZINC FINGER BED DOMAIN-CONTAINING PROTEIN RICESLEEPER 1-LIKE"/>
    <property type="match status" value="1"/>
</dbReference>
<dbReference type="EMBL" id="VEPZ02001788">
    <property type="protein sequence ID" value="KAE8654273.1"/>
    <property type="molecule type" value="Genomic_DNA"/>
</dbReference>
<comment type="caution">
    <text evidence="2">The sequence shown here is derived from an EMBL/GenBank/DDBJ whole genome shotgun (WGS) entry which is preliminary data.</text>
</comment>
<feature type="compositionally biased region" description="Polar residues" evidence="1">
    <location>
        <begin position="1"/>
        <end position="15"/>
    </location>
</feature>
<evidence type="ECO:0000256" key="1">
    <source>
        <dbReference type="SAM" id="MobiDB-lite"/>
    </source>
</evidence>
<dbReference type="Proteomes" id="UP000436088">
    <property type="component" value="Unassembled WGS sequence"/>
</dbReference>
<dbReference type="PANTHER" id="PTHR46481">
    <property type="entry name" value="ZINC FINGER BED DOMAIN-CONTAINING PROTEIN 4"/>
    <property type="match status" value="1"/>
</dbReference>
<sequence length="246" mass="28175">MEATNVQSSKSTNEVPNLEEAHDENKEGGSKVEKDKRKKKAVDEPTSKNPEPRDEGSSVLTSVHFDVDACRQALARMIIMDELPFKFVEREGFRYFMSIVQPKLPIPGRISAARDCWSLYIIDNASSNDVAISYLKSRMEDWNTHPLKGEHMHARCCAHILNLVVQDGLKEWNSSISNIRNAVRYVRASPGHMDKFRICIKEARLQDKSIVQLDVSTRWNFTYLMLESVLKFQKTFKRLGGNVLNM</sequence>
<dbReference type="SUPFAM" id="SSF140996">
    <property type="entry name" value="Hermes dimerisation domain"/>
    <property type="match status" value="1"/>
</dbReference>
<keyword evidence="3" id="KW-1185">Reference proteome</keyword>